<dbReference type="GO" id="GO:0003735">
    <property type="term" value="F:structural constituent of ribosome"/>
    <property type="evidence" value="ECO:0007669"/>
    <property type="project" value="InterPro"/>
</dbReference>
<proteinExistence type="inferred from homology"/>
<dbReference type="HAMAP" id="MF_01306_B">
    <property type="entry name" value="Ribosomal_uS4_B"/>
    <property type="match status" value="1"/>
</dbReference>
<name>D8K7T9_NITWC</name>
<feature type="domain" description="RNA-binding S4" evidence="9">
    <location>
        <begin position="98"/>
        <end position="162"/>
    </location>
</feature>
<dbReference type="STRING" id="105559.Nwat_2134"/>
<evidence type="ECO:0000313" key="11">
    <source>
        <dbReference type="EMBL" id="ADJ28966.1"/>
    </source>
</evidence>
<dbReference type="PROSITE" id="PS00632">
    <property type="entry name" value="RIBOSOMAL_S4"/>
    <property type="match status" value="1"/>
</dbReference>
<feature type="domain" description="Small ribosomal subunit protein uS4 N-terminal" evidence="10">
    <location>
        <begin position="3"/>
        <end position="97"/>
    </location>
</feature>
<evidence type="ECO:0000259" key="10">
    <source>
        <dbReference type="SMART" id="SM01390"/>
    </source>
</evidence>
<dbReference type="GO" id="GO:0006412">
    <property type="term" value="P:translation"/>
    <property type="evidence" value="ECO:0007669"/>
    <property type="project" value="UniProtKB-UniRule"/>
</dbReference>
<dbReference type="Gene3D" id="1.10.1050.10">
    <property type="entry name" value="Ribosomal Protein S4 Delta 41, Chain A, domain 1"/>
    <property type="match status" value="1"/>
</dbReference>
<dbReference type="InterPro" id="IPR018079">
    <property type="entry name" value="Ribosomal_uS4_CS"/>
</dbReference>
<evidence type="ECO:0000256" key="7">
    <source>
        <dbReference type="HAMAP-Rule" id="MF_01306"/>
    </source>
</evidence>
<organism evidence="11 12">
    <name type="scientific">Nitrosococcus watsoni (strain C-113)</name>
    <dbReference type="NCBI Taxonomy" id="105559"/>
    <lineage>
        <taxon>Bacteria</taxon>
        <taxon>Pseudomonadati</taxon>
        <taxon>Pseudomonadota</taxon>
        <taxon>Gammaproteobacteria</taxon>
        <taxon>Chromatiales</taxon>
        <taxon>Chromatiaceae</taxon>
        <taxon>Nitrosococcus</taxon>
    </lineage>
</organism>
<comment type="similarity">
    <text evidence="1 7 8">Belongs to the universal ribosomal protein uS4 family.</text>
</comment>
<dbReference type="KEGG" id="nwa:Nwat_2134"/>
<evidence type="ECO:0000256" key="1">
    <source>
        <dbReference type="ARBA" id="ARBA00007465"/>
    </source>
</evidence>
<dbReference type="NCBIfam" id="NF003717">
    <property type="entry name" value="PRK05327.1"/>
    <property type="match status" value="1"/>
</dbReference>
<dbReference type="Pfam" id="PF01479">
    <property type="entry name" value="S4"/>
    <property type="match status" value="1"/>
</dbReference>
<comment type="subunit">
    <text evidence="7">Part of the 30S ribosomal subunit. Contacts protein S5. The interaction surface between S4 and S5 is involved in control of translational fidelity.</text>
</comment>
<dbReference type="eggNOG" id="COG0522">
    <property type="taxonomic scope" value="Bacteria"/>
</dbReference>
<protein>
    <recommendedName>
        <fullName evidence="6 7">Small ribosomal subunit protein uS4</fullName>
    </recommendedName>
</protein>
<dbReference type="OrthoDB" id="9803672at2"/>
<accession>D8K7T9</accession>
<evidence type="ECO:0000259" key="9">
    <source>
        <dbReference type="SMART" id="SM00363"/>
    </source>
</evidence>
<dbReference type="GO" id="GO:0042274">
    <property type="term" value="P:ribosomal small subunit biogenesis"/>
    <property type="evidence" value="ECO:0007669"/>
    <property type="project" value="TreeGrafter"/>
</dbReference>
<comment type="function">
    <text evidence="7">With S5 and S12 plays an important role in translational accuracy.</text>
</comment>
<keyword evidence="5 7" id="KW-0687">Ribonucleoprotein</keyword>
<dbReference type="RefSeq" id="WP_013221055.1">
    <property type="nucleotide sequence ID" value="NC_014315.1"/>
</dbReference>
<dbReference type="NCBIfam" id="TIGR01017">
    <property type="entry name" value="rpsD_bact"/>
    <property type="match status" value="1"/>
</dbReference>
<dbReference type="PANTHER" id="PTHR11831">
    <property type="entry name" value="30S 40S RIBOSOMAL PROTEIN"/>
    <property type="match status" value="1"/>
</dbReference>
<evidence type="ECO:0000256" key="8">
    <source>
        <dbReference type="RuleBase" id="RU003699"/>
    </source>
</evidence>
<keyword evidence="12" id="KW-1185">Reference proteome</keyword>
<dbReference type="Pfam" id="PF00163">
    <property type="entry name" value="Ribosomal_S4"/>
    <property type="match status" value="1"/>
</dbReference>
<dbReference type="GO" id="GO:0015935">
    <property type="term" value="C:small ribosomal subunit"/>
    <property type="evidence" value="ECO:0007669"/>
    <property type="project" value="InterPro"/>
</dbReference>
<evidence type="ECO:0000313" key="12">
    <source>
        <dbReference type="Proteomes" id="UP000000393"/>
    </source>
</evidence>
<dbReference type="SUPFAM" id="SSF55174">
    <property type="entry name" value="Alpha-L RNA-binding motif"/>
    <property type="match status" value="1"/>
</dbReference>
<keyword evidence="3 7" id="KW-0694">RNA-binding</keyword>
<dbReference type="HOGENOM" id="CLU_092403_0_2_6"/>
<evidence type="ECO:0000256" key="2">
    <source>
        <dbReference type="ARBA" id="ARBA00022730"/>
    </source>
</evidence>
<dbReference type="PROSITE" id="PS50889">
    <property type="entry name" value="S4"/>
    <property type="match status" value="1"/>
</dbReference>
<dbReference type="CDD" id="cd00165">
    <property type="entry name" value="S4"/>
    <property type="match status" value="1"/>
</dbReference>
<dbReference type="PANTHER" id="PTHR11831:SF4">
    <property type="entry name" value="SMALL RIBOSOMAL SUBUNIT PROTEIN US4M"/>
    <property type="match status" value="1"/>
</dbReference>
<dbReference type="InterPro" id="IPR002942">
    <property type="entry name" value="S4_RNA-bd"/>
</dbReference>
<evidence type="ECO:0000256" key="3">
    <source>
        <dbReference type="ARBA" id="ARBA00022884"/>
    </source>
</evidence>
<evidence type="ECO:0000256" key="4">
    <source>
        <dbReference type="ARBA" id="ARBA00022980"/>
    </source>
</evidence>
<dbReference type="Proteomes" id="UP000000393">
    <property type="component" value="Chromosome"/>
</dbReference>
<dbReference type="InterPro" id="IPR036986">
    <property type="entry name" value="S4_RNA-bd_sf"/>
</dbReference>
<dbReference type="InterPro" id="IPR005709">
    <property type="entry name" value="Ribosomal_uS4_bac-type"/>
</dbReference>
<gene>
    <name evidence="7" type="primary">rpsD</name>
    <name evidence="11" type="ordered locus">Nwat_2134</name>
</gene>
<evidence type="ECO:0000256" key="5">
    <source>
        <dbReference type="ARBA" id="ARBA00023274"/>
    </source>
</evidence>
<dbReference type="FunFam" id="3.10.290.10:FF:000001">
    <property type="entry name" value="30S ribosomal protein S4"/>
    <property type="match status" value="1"/>
</dbReference>
<reference evidence="11 12" key="1">
    <citation type="submission" date="2010-06" db="EMBL/GenBank/DDBJ databases">
        <title>Complete sequence of chromosome of Nitrosococcus watsoni C-113.</title>
        <authorList>
            <consortium name="US DOE Joint Genome Institute"/>
            <person name="Lucas S."/>
            <person name="Copeland A."/>
            <person name="Lapidus A."/>
            <person name="Cheng J.-F."/>
            <person name="Bruce D."/>
            <person name="Goodwin L."/>
            <person name="Pitluck S."/>
            <person name="Malfatti S.A."/>
            <person name="Chain P.S.G."/>
            <person name="Land M."/>
            <person name="Hauser L."/>
            <person name="Kyrpides N."/>
            <person name="Ivanova N."/>
            <person name="Cambell M.A."/>
            <person name="Heidelberg J.F."/>
            <person name="Klotz M.G."/>
            <person name="Woyke T."/>
        </authorList>
    </citation>
    <scope>NUCLEOTIDE SEQUENCE [LARGE SCALE GENOMIC DNA]</scope>
    <source>
        <strain evidence="11 12">C-113</strain>
    </source>
</reference>
<dbReference type="SMART" id="SM00363">
    <property type="entry name" value="S4"/>
    <property type="match status" value="1"/>
</dbReference>
<evidence type="ECO:0000256" key="6">
    <source>
        <dbReference type="ARBA" id="ARBA00035254"/>
    </source>
</evidence>
<keyword evidence="2 7" id="KW-0699">rRNA-binding</keyword>
<dbReference type="InterPro" id="IPR001912">
    <property type="entry name" value="Ribosomal_uS4_N"/>
</dbReference>
<dbReference type="EMBL" id="CP002086">
    <property type="protein sequence ID" value="ADJ28966.1"/>
    <property type="molecule type" value="Genomic_DNA"/>
</dbReference>
<dbReference type="Gene3D" id="3.10.290.10">
    <property type="entry name" value="RNA-binding S4 domain"/>
    <property type="match status" value="1"/>
</dbReference>
<comment type="function">
    <text evidence="7">One of the primary rRNA binding proteins, it binds directly to 16S rRNA where it nucleates assembly of the body of the 30S subunit.</text>
</comment>
<sequence length="208" mass="23893">MAKYTGPKLKQARREGTDLFLKSGVRPIDSKCKIEQVPGQHGAGTRRARMSDYALQLREKQKLRRMYGVLERQFRRYYKEAARRKGSTGENLLKLLESRLDNVVYRMGFGSTRAEARQLINHKGILVNGQGINIPSYQVRAEDVVAVREKAKKQDRIKFALELAQARTEAEWMEINAGKLEGVFKRVPERSELAPDIQENLVVELYSK</sequence>
<keyword evidence="4 7" id="KW-0689">Ribosomal protein</keyword>
<dbReference type="SMART" id="SM01390">
    <property type="entry name" value="Ribosomal_S4"/>
    <property type="match status" value="1"/>
</dbReference>
<dbReference type="FunFam" id="1.10.1050.10:FF:000001">
    <property type="entry name" value="30S ribosomal protein S4"/>
    <property type="match status" value="1"/>
</dbReference>
<dbReference type="GO" id="GO:0019843">
    <property type="term" value="F:rRNA binding"/>
    <property type="evidence" value="ECO:0007669"/>
    <property type="project" value="UniProtKB-UniRule"/>
</dbReference>
<dbReference type="AlphaFoldDB" id="D8K7T9"/>
<dbReference type="InterPro" id="IPR022801">
    <property type="entry name" value="Ribosomal_uS4"/>
</dbReference>